<dbReference type="GO" id="GO:0043565">
    <property type="term" value="F:sequence-specific DNA binding"/>
    <property type="evidence" value="ECO:0007669"/>
    <property type="project" value="InterPro"/>
</dbReference>
<reference evidence="4 5" key="1">
    <citation type="submission" date="2011-10" db="EMBL/GenBank/DDBJ databases">
        <title>The Genome Sequence of Actinomyces graevenitzii C83.</title>
        <authorList>
            <consortium name="The Broad Institute Genome Sequencing Platform"/>
            <consortium name="The Broad Institute Genome Sequencing Center for Infectious Disease"/>
            <person name="Earl A."/>
            <person name="Ward D."/>
            <person name="Feldgarden M."/>
            <person name="Gevers D."/>
            <person name="Sibley C.D."/>
            <person name="Field T.R."/>
            <person name="Grinwis M."/>
            <person name="Eshaghurshan C.S."/>
            <person name="Surette M.G."/>
            <person name="Young S.K."/>
            <person name="Zeng Q."/>
            <person name="Gargeya S."/>
            <person name="Fitzgerald M."/>
            <person name="Haas B."/>
            <person name="Abouelleil A."/>
            <person name="Alvarado L."/>
            <person name="Arachchi H.M."/>
            <person name="Berlin A."/>
            <person name="Brown A."/>
            <person name="Chapman S.B."/>
            <person name="Chen Z."/>
            <person name="Dunbar C."/>
            <person name="Freedman E."/>
            <person name="Gearin G."/>
            <person name="Goldberg J."/>
            <person name="Griggs A."/>
            <person name="Gujja S."/>
            <person name="Heiman D."/>
            <person name="Howarth C."/>
            <person name="Larson L."/>
            <person name="Lui A."/>
            <person name="MacDonald P.J.P."/>
            <person name="Montmayeur A."/>
            <person name="Murphy C."/>
            <person name="Neiman D."/>
            <person name="Pearson M."/>
            <person name="Priest M."/>
            <person name="Roberts A."/>
            <person name="Saif S."/>
            <person name="Shea T."/>
            <person name="Shenoy N."/>
            <person name="Sisk P."/>
            <person name="Stolte C."/>
            <person name="Sykes S."/>
            <person name="Wortman J."/>
            <person name="Nusbaum C."/>
            <person name="Birren B."/>
        </authorList>
    </citation>
    <scope>NUCLEOTIDE SEQUENCE [LARGE SCALE GENOMIC DNA]</scope>
    <source>
        <strain evidence="4 5">C83</strain>
    </source>
</reference>
<dbReference type="InterPro" id="IPR052057">
    <property type="entry name" value="IS150/IS1296_orfA-like"/>
</dbReference>
<dbReference type="InterPro" id="IPR009057">
    <property type="entry name" value="Homeodomain-like_sf"/>
</dbReference>
<dbReference type="AlphaFoldDB" id="G9PGY1"/>
<dbReference type="HOGENOM" id="CLU_027402_17_1_11"/>
<dbReference type="InterPro" id="IPR036388">
    <property type="entry name" value="WH-like_DNA-bd_sf"/>
</dbReference>
<evidence type="ECO:0000256" key="2">
    <source>
        <dbReference type="SAM" id="MobiDB-lite"/>
    </source>
</evidence>
<keyword evidence="5" id="KW-1185">Reference proteome</keyword>
<dbReference type="InterPro" id="IPR055247">
    <property type="entry name" value="InsJ-like_HTH"/>
</dbReference>
<dbReference type="InterPro" id="IPR010921">
    <property type="entry name" value="Trp_repressor/repl_initiator"/>
</dbReference>
<dbReference type="PATRIC" id="fig|435830.3.peg.1444"/>
<feature type="domain" description="Insertion element IS150 protein InsJ-like helix-turn-helix" evidence="3">
    <location>
        <begin position="14"/>
        <end position="57"/>
    </location>
</feature>
<gene>
    <name evidence="4" type="ORF">HMPREF0045_01505</name>
</gene>
<protein>
    <recommendedName>
        <fullName evidence="3">Insertion element IS150 protein InsJ-like helix-turn-helix domain-containing protein</fullName>
    </recommendedName>
</protein>
<organism evidence="4 5">
    <name type="scientific">Actinomyces graevenitzii C83</name>
    <dbReference type="NCBI Taxonomy" id="435830"/>
    <lineage>
        <taxon>Bacteria</taxon>
        <taxon>Bacillati</taxon>
        <taxon>Actinomycetota</taxon>
        <taxon>Actinomycetes</taxon>
        <taxon>Actinomycetales</taxon>
        <taxon>Actinomycetaceae</taxon>
        <taxon>Actinomyces</taxon>
    </lineage>
</organism>
<feature type="region of interest" description="Disordered" evidence="2">
    <location>
        <begin position="114"/>
        <end position="140"/>
    </location>
</feature>
<evidence type="ECO:0000313" key="5">
    <source>
        <dbReference type="Proteomes" id="UP000003822"/>
    </source>
</evidence>
<dbReference type="Pfam" id="PF13518">
    <property type="entry name" value="HTH_28"/>
    <property type="match status" value="2"/>
</dbReference>
<dbReference type="Proteomes" id="UP000003822">
    <property type="component" value="Unassembled WGS sequence"/>
</dbReference>
<sequence>MSVHLRLRHDRLLREQAVEMFERGFSYRLTARRLGVSAETVRGWQKTYRVIGKDGLLAMGVKHARYDYETKVAAARAVVDGGMSKPEAMTRFGIASATSLKQWCRLYREGGAQALKPKPKGRPKGSGMGAVPPTREEELAERVRKLEAQVAYLKKSIALKAQRRSQTGTKP</sequence>
<dbReference type="EMBL" id="ACRN01000014">
    <property type="protein sequence ID" value="EHM87446.1"/>
    <property type="molecule type" value="Genomic_DNA"/>
</dbReference>
<dbReference type="STRING" id="435830.HMPREF0045_01505"/>
<feature type="domain" description="Insertion element IS150 protein InsJ-like helix-turn-helix" evidence="3">
    <location>
        <begin position="71"/>
        <end position="124"/>
    </location>
</feature>
<name>G9PGY1_9ACTO</name>
<dbReference type="eggNOG" id="COG2963">
    <property type="taxonomic scope" value="Bacteria"/>
</dbReference>
<accession>G9PGY1</accession>
<evidence type="ECO:0000313" key="4">
    <source>
        <dbReference type="EMBL" id="EHM87446.1"/>
    </source>
</evidence>
<proteinExistence type="inferred from homology"/>
<dbReference type="PANTHER" id="PTHR33795:SF1">
    <property type="entry name" value="INSERTION ELEMENT IS150 PROTEIN INSJ"/>
    <property type="match status" value="1"/>
</dbReference>
<dbReference type="SUPFAM" id="SSF48295">
    <property type="entry name" value="TrpR-like"/>
    <property type="match status" value="1"/>
</dbReference>
<evidence type="ECO:0000259" key="3">
    <source>
        <dbReference type="Pfam" id="PF13518"/>
    </source>
</evidence>
<dbReference type="SUPFAM" id="SSF46689">
    <property type="entry name" value="Homeodomain-like"/>
    <property type="match status" value="1"/>
</dbReference>
<comment type="similarity">
    <text evidence="1">Belongs to the IS150/IS1296 orfA family.</text>
</comment>
<comment type="caution">
    <text evidence="4">The sequence shown here is derived from an EMBL/GenBank/DDBJ whole genome shotgun (WGS) entry which is preliminary data.</text>
</comment>
<dbReference type="OrthoDB" id="3233355at2"/>
<dbReference type="PANTHER" id="PTHR33795">
    <property type="entry name" value="INSERTION ELEMENT IS150 PROTEIN INSJ"/>
    <property type="match status" value="1"/>
</dbReference>
<dbReference type="Gene3D" id="1.10.10.10">
    <property type="entry name" value="Winged helix-like DNA-binding domain superfamily/Winged helix DNA-binding domain"/>
    <property type="match status" value="1"/>
</dbReference>
<evidence type="ECO:0000256" key="1">
    <source>
        <dbReference type="ARBA" id="ARBA00038232"/>
    </source>
</evidence>
<dbReference type="RefSeq" id="WP_005987171.1">
    <property type="nucleotide sequence ID" value="NZ_JH470339.1"/>
</dbReference>